<evidence type="ECO:0000256" key="1">
    <source>
        <dbReference type="SAM" id="Phobius"/>
    </source>
</evidence>
<accession>A0ABS4WLK9</accession>
<evidence type="ECO:0000313" key="3">
    <source>
        <dbReference type="Proteomes" id="UP000703720"/>
    </source>
</evidence>
<gene>
    <name evidence="2" type="ORF">JOF42_000411</name>
</gene>
<sequence>MTEAVFWAAVQGIGTVIAALAAIVALLIAGSQLRQLIASNRLLAASNDTMAESNIALTRPYVVVDYEFRSSVGRNGGTTGTSVLVVIRNDGRTPAHNITMTADRPFSPTSEPDNEAWRKSLADLNRMTDGTSVLRSLTSSRPLKYYLDDESIFGVSDEPAPAWTVEVAYTDSEGRVFQEAFPLDVEPWRRSLAVADPLLRIGKYIDAVAHEVRDVKQTIRGKQTTVNVEPRISVSRATGLRDRRRVERLTQRV</sequence>
<dbReference type="Proteomes" id="UP000703720">
    <property type="component" value="Unassembled WGS sequence"/>
</dbReference>
<feature type="transmembrane region" description="Helical" evidence="1">
    <location>
        <begin position="6"/>
        <end position="29"/>
    </location>
</feature>
<dbReference type="EMBL" id="JAGIOA010000001">
    <property type="protein sequence ID" value="MBP2376916.1"/>
    <property type="molecule type" value="Genomic_DNA"/>
</dbReference>
<name>A0ABS4WLK9_9MICO</name>
<keyword evidence="1" id="KW-0812">Transmembrane</keyword>
<organism evidence="2 3">
    <name type="scientific">Microbacterium phyllosphaerae</name>
    <dbReference type="NCBI Taxonomy" id="124798"/>
    <lineage>
        <taxon>Bacteria</taxon>
        <taxon>Bacillati</taxon>
        <taxon>Actinomycetota</taxon>
        <taxon>Actinomycetes</taxon>
        <taxon>Micrococcales</taxon>
        <taxon>Microbacteriaceae</taxon>
        <taxon>Microbacterium</taxon>
    </lineage>
</organism>
<evidence type="ECO:0000313" key="2">
    <source>
        <dbReference type="EMBL" id="MBP2376916.1"/>
    </source>
</evidence>
<keyword evidence="3" id="KW-1185">Reference proteome</keyword>
<reference evidence="2 3" key="1">
    <citation type="submission" date="2021-03" db="EMBL/GenBank/DDBJ databases">
        <title>Sequencing the genomes of 1000 actinobacteria strains.</title>
        <authorList>
            <person name="Klenk H.-P."/>
        </authorList>
    </citation>
    <scope>NUCLEOTIDE SEQUENCE [LARGE SCALE GENOMIC DNA]</scope>
    <source>
        <strain evidence="2 3">DSM 13468</strain>
    </source>
</reference>
<proteinExistence type="predicted"/>
<comment type="caution">
    <text evidence="2">The sequence shown here is derived from an EMBL/GenBank/DDBJ whole genome shotgun (WGS) entry which is preliminary data.</text>
</comment>
<dbReference type="RefSeq" id="WP_210096333.1">
    <property type="nucleotide sequence ID" value="NZ_BAAAIO010000001.1"/>
</dbReference>
<keyword evidence="1" id="KW-1133">Transmembrane helix</keyword>
<protein>
    <submittedName>
        <fullName evidence="2">Uncharacterized protein</fullName>
    </submittedName>
</protein>
<keyword evidence="1" id="KW-0472">Membrane</keyword>